<organism evidence="1 2">
    <name type="scientific">Bradyrhizobium diazoefficiens</name>
    <dbReference type="NCBI Taxonomy" id="1355477"/>
    <lineage>
        <taxon>Bacteria</taxon>
        <taxon>Pseudomonadati</taxon>
        <taxon>Pseudomonadota</taxon>
        <taxon>Alphaproteobacteria</taxon>
        <taxon>Hyphomicrobiales</taxon>
        <taxon>Nitrobacteraceae</taxon>
        <taxon>Bradyrhizobium</taxon>
    </lineage>
</organism>
<sequence>MSIAHLLDARPRTPEKWPRLARAYLALAEADAKQLERQLAQ</sequence>
<evidence type="ECO:0000313" key="2">
    <source>
        <dbReference type="Proteomes" id="UP000063308"/>
    </source>
</evidence>
<dbReference type="Proteomes" id="UP000063308">
    <property type="component" value="Chromosome"/>
</dbReference>
<reference evidence="1 2" key="1">
    <citation type="submission" date="2014-11" db="EMBL/GenBank/DDBJ databases">
        <title>Symbiosis island explosion on the genome of extra-slow-growing strains of soybean bradyrhizobia with massive insertion sequences.</title>
        <authorList>
            <person name="Iida T."/>
            <person name="Minamisawa K."/>
        </authorList>
    </citation>
    <scope>NUCLEOTIDE SEQUENCE [LARGE SCALE GENOMIC DNA]</scope>
    <source>
        <strain evidence="1 2">NK6</strain>
    </source>
</reference>
<gene>
    <name evidence="1" type="ORF">NK6_9007</name>
</gene>
<protein>
    <submittedName>
        <fullName evidence="1">Uncharacterized protein</fullName>
    </submittedName>
</protein>
<evidence type="ECO:0000313" key="1">
    <source>
        <dbReference type="EMBL" id="BAR62151.1"/>
    </source>
</evidence>
<dbReference type="EMBL" id="AP014685">
    <property type="protein sequence ID" value="BAR62151.1"/>
    <property type="molecule type" value="Genomic_DNA"/>
</dbReference>
<name>A0A0E4BX46_9BRAD</name>
<dbReference type="AlphaFoldDB" id="A0A0E4BX46"/>
<accession>A0A0E4BX46</accession>
<proteinExistence type="predicted"/>